<comment type="caution">
    <text evidence="1">The sequence shown here is derived from an EMBL/GenBank/DDBJ whole genome shotgun (WGS) entry which is preliminary data.</text>
</comment>
<reference evidence="1 2" key="1">
    <citation type="journal article" date="2021" name="BMC Genomics">
        <title>Datura genome reveals duplications of psychoactive alkaloid biosynthetic genes and high mutation rate following tissue culture.</title>
        <authorList>
            <person name="Rajewski A."/>
            <person name="Carter-House D."/>
            <person name="Stajich J."/>
            <person name="Litt A."/>
        </authorList>
    </citation>
    <scope>NUCLEOTIDE SEQUENCE [LARGE SCALE GENOMIC DNA]</scope>
    <source>
        <strain evidence="1">AR-01</strain>
    </source>
</reference>
<proteinExistence type="predicted"/>
<accession>A0ABS8WPN2</accession>
<dbReference type="EMBL" id="JACEIK010008536">
    <property type="protein sequence ID" value="MCE3051423.1"/>
    <property type="molecule type" value="Genomic_DNA"/>
</dbReference>
<keyword evidence="2" id="KW-1185">Reference proteome</keyword>
<dbReference type="Proteomes" id="UP000823775">
    <property type="component" value="Unassembled WGS sequence"/>
</dbReference>
<protein>
    <submittedName>
        <fullName evidence="1">Uncharacterized protein</fullName>
    </submittedName>
</protein>
<gene>
    <name evidence="1" type="ORF">HAX54_049798</name>
</gene>
<sequence length="151" mass="16571">MGLPTNPSLTFDCQLDRLNNPSTTPPHSPSSTFILAQDGVLSICPQLHSNDQQPRGIGHDSKSTRLGQDYEIKGVLGDEGLQSIEFHDSGAEHEHTSRISFYTLLYWCHSSSLISLTYQNGPSGIYEPYDGHACPPKPNSDSILCLLMVDI</sequence>
<name>A0ABS8WPN2_DATST</name>
<organism evidence="1 2">
    <name type="scientific">Datura stramonium</name>
    <name type="common">Jimsonweed</name>
    <name type="synonym">Common thornapple</name>
    <dbReference type="NCBI Taxonomy" id="4076"/>
    <lineage>
        <taxon>Eukaryota</taxon>
        <taxon>Viridiplantae</taxon>
        <taxon>Streptophyta</taxon>
        <taxon>Embryophyta</taxon>
        <taxon>Tracheophyta</taxon>
        <taxon>Spermatophyta</taxon>
        <taxon>Magnoliopsida</taxon>
        <taxon>eudicotyledons</taxon>
        <taxon>Gunneridae</taxon>
        <taxon>Pentapetalae</taxon>
        <taxon>asterids</taxon>
        <taxon>lamiids</taxon>
        <taxon>Solanales</taxon>
        <taxon>Solanaceae</taxon>
        <taxon>Solanoideae</taxon>
        <taxon>Datureae</taxon>
        <taxon>Datura</taxon>
    </lineage>
</organism>
<evidence type="ECO:0000313" key="2">
    <source>
        <dbReference type="Proteomes" id="UP000823775"/>
    </source>
</evidence>
<evidence type="ECO:0000313" key="1">
    <source>
        <dbReference type="EMBL" id="MCE3051423.1"/>
    </source>
</evidence>